<evidence type="ECO:0000313" key="1">
    <source>
        <dbReference type="EMBL" id="QRV24430.1"/>
    </source>
</evidence>
<reference evidence="1 2" key="1">
    <citation type="submission" date="2021-02" db="EMBL/GenBank/DDBJ databases">
        <title>The genome of Marinomonas foliarum JZW.</title>
        <authorList>
            <person name="Sun M."/>
        </authorList>
    </citation>
    <scope>NUCLEOTIDE SEQUENCE [LARGE SCALE GENOMIC DNA]</scope>
    <source>
        <strain evidence="1 2">JZW</strain>
    </source>
</reference>
<name>A0ABX7IQ89_9GAMM</name>
<sequence>MVRGTISGREYSEEDIFDLRLYPRMKEEPLLNDDDCLVVPVRNENAPHFRRIGNPSFGTRLGGDENNPTHDDCVKFLFDELSDDKVAKVRFSTYVFNDNRQFEEQVIFEPLQDSQYLWFMENNCRVAFSDDTYIKPDIAGRDSSKFFPRAAYPNVVLEIVRTHIPDQKTFQKLFELSKCNHHIYFYFIAEGKDRSKINHFKLEDDVLTIRVSHYLIGGKIYRNGEEFHSQRDNELFEDWYRYLENSYFIKAKENA</sequence>
<dbReference type="Proteomes" id="UP000644167">
    <property type="component" value="Chromosome"/>
</dbReference>
<keyword evidence="2" id="KW-1185">Reference proteome</keyword>
<accession>A0ABX7IQ89</accession>
<organism evidence="1 2">
    <name type="scientific">Marinomonas foliarum</name>
    <dbReference type="NCBI Taxonomy" id="491950"/>
    <lineage>
        <taxon>Bacteria</taxon>
        <taxon>Pseudomonadati</taxon>
        <taxon>Pseudomonadota</taxon>
        <taxon>Gammaproteobacteria</taxon>
        <taxon>Oceanospirillales</taxon>
        <taxon>Oceanospirillaceae</taxon>
        <taxon>Marinomonas</taxon>
    </lineage>
</organism>
<protein>
    <recommendedName>
        <fullName evidence="3">Restriction endonuclease</fullName>
    </recommendedName>
</protein>
<dbReference type="EMBL" id="CP070273">
    <property type="protein sequence ID" value="QRV24430.1"/>
    <property type="molecule type" value="Genomic_DNA"/>
</dbReference>
<evidence type="ECO:0000313" key="2">
    <source>
        <dbReference type="Proteomes" id="UP000644167"/>
    </source>
</evidence>
<proteinExistence type="predicted"/>
<gene>
    <name evidence="1" type="ORF">JSY38_02515</name>
</gene>
<evidence type="ECO:0008006" key="3">
    <source>
        <dbReference type="Google" id="ProtNLM"/>
    </source>
</evidence>
<dbReference type="RefSeq" id="WP_205115116.1">
    <property type="nucleotide sequence ID" value="NZ_CP070273.1"/>
</dbReference>